<dbReference type="Proteomes" id="UP000005824">
    <property type="component" value="Unassembled WGS sequence"/>
</dbReference>
<dbReference type="PANTHER" id="PTHR33546">
    <property type="entry name" value="LARGE, MULTIFUNCTIONAL SECRETED PROTEIN-RELATED"/>
    <property type="match status" value="1"/>
</dbReference>
<dbReference type="Gene3D" id="2.120.10.30">
    <property type="entry name" value="TolB, C-terminal domain"/>
    <property type="match status" value="1"/>
</dbReference>
<gene>
    <name evidence="7" type="ORF">CfE428DRAFT_2635</name>
</gene>
<feature type="signal peptide" evidence="5">
    <location>
        <begin position="1"/>
        <end position="21"/>
    </location>
</feature>
<dbReference type="STRING" id="497964.CfE428DRAFT_2635"/>
<protein>
    <submittedName>
        <fullName evidence="7">Heme-binding protein</fullName>
    </submittedName>
</protein>
<dbReference type="EMBL" id="ABVL01000006">
    <property type="protein sequence ID" value="EDY20046.1"/>
    <property type="molecule type" value="Genomic_DNA"/>
</dbReference>
<dbReference type="InterPro" id="IPR009056">
    <property type="entry name" value="Cyt_c-like_dom"/>
</dbReference>
<dbReference type="PROSITE" id="PS51007">
    <property type="entry name" value="CYTC"/>
    <property type="match status" value="1"/>
</dbReference>
<dbReference type="NCBIfam" id="TIGR02603">
    <property type="entry name" value="CxxCH_TIGR02603"/>
    <property type="match status" value="1"/>
</dbReference>
<proteinExistence type="predicted"/>
<dbReference type="InterPro" id="IPR055557">
    <property type="entry name" value="DUF7133"/>
</dbReference>
<dbReference type="PANTHER" id="PTHR33546:SF1">
    <property type="entry name" value="LARGE, MULTIFUNCTIONAL SECRETED PROTEIN"/>
    <property type="match status" value="1"/>
</dbReference>
<keyword evidence="8" id="KW-1185">Reference proteome</keyword>
<feature type="chain" id="PRO_5002802303" evidence="5">
    <location>
        <begin position="22"/>
        <end position="1103"/>
    </location>
</feature>
<dbReference type="InterPro" id="IPR011041">
    <property type="entry name" value="Quinoprot_gluc/sorb_DH_b-prop"/>
</dbReference>
<reference evidence="7 8" key="1">
    <citation type="journal article" date="2011" name="J. Bacteriol.">
        <title>Genome sequence of Chthoniobacter flavus Ellin428, an aerobic heterotrophic soil bacterium.</title>
        <authorList>
            <person name="Kant R."/>
            <person name="van Passel M.W."/>
            <person name="Palva A."/>
            <person name="Lucas S."/>
            <person name="Lapidus A."/>
            <person name="Glavina Del Rio T."/>
            <person name="Dalin E."/>
            <person name="Tice H."/>
            <person name="Bruce D."/>
            <person name="Goodwin L."/>
            <person name="Pitluck S."/>
            <person name="Larimer F.W."/>
            <person name="Land M.L."/>
            <person name="Hauser L."/>
            <person name="Sangwan P."/>
            <person name="de Vos W.M."/>
            <person name="Janssen P.H."/>
            <person name="Smidt H."/>
        </authorList>
    </citation>
    <scope>NUCLEOTIDE SEQUENCE [LARGE SCALE GENOMIC DNA]</scope>
    <source>
        <strain evidence="7 8">Ellin428</strain>
    </source>
</reference>
<organism evidence="7 8">
    <name type="scientific">Chthoniobacter flavus Ellin428</name>
    <dbReference type="NCBI Taxonomy" id="497964"/>
    <lineage>
        <taxon>Bacteria</taxon>
        <taxon>Pseudomonadati</taxon>
        <taxon>Verrucomicrobiota</taxon>
        <taxon>Spartobacteria</taxon>
        <taxon>Chthoniobacterales</taxon>
        <taxon>Chthoniobacteraceae</taxon>
        <taxon>Chthoniobacter</taxon>
    </lineage>
</organism>
<dbReference type="eggNOG" id="COG1413">
    <property type="taxonomic scope" value="Bacteria"/>
</dbReference>
<evidence type="ECO:0000256" key="2">
    <source>
        <dbReference type="ARBA" id="ARBA00022723"/>
    </source>
</evidence>
<evidence type="ECO:0000313" key="7">
    <source>
        <dbReference type="EMBL" id="EDY20046.1"/>
    </source>
</evidence>
<dbReference type="eggNOG" id="COG3474">
    <property type="taxonomic scope" value="Bacteria"/>
</dbReference>
<dbReference type="AlphaFoldDB" id="B4D134"/>
<dbReference type="RefSeq" id="WP_006979960.1">
    <property type="nucleotide sequence ID" value="NZ_ABVL01000006.1"/>
</dbReference>
<keyword evidence="3 4" id="KW-0408">Iron</keyword>
<dbReference type="SUPFAM" id="SSF50952">
    <property type="entry name" value="Soluble quinoprotein glucose dehydrogenase"/>
    <property type="match status" value="1"/>
</dbReference>
<dbReference type="eggNOG" id="COG2133">
    <property type="taxonomic scope" value="Bacteria"/>
</dbReference>
<sequence length="1103" mass="118988" precursor="true">MSHRFALSFLCGLTLALPASAQKKGDQLPERSEAEILKTVTLPEGYEATVFAKPPMAGYPTSVSAAPDGTLFVAVDENGSLGRDRNEAGKARGKVLRLRDTKGTGHADEVKTFCEVESPRGVIWDGPKGDGPGVLYVMHPPNLTAYYDDTGEGKATRQKDILTGLGFDLGFRGADHTTNGCRLAIDGYIYIAMGDYGCINAKGTDGRTLTHRGGGVVRIRPDGTGLELFVEGTRNIYDVSVTPTLDVFTRDNTNDGGGWNDRLSFHPPGAHMGYPMLFKNFNEDMIETMADFGGGSPCGSIWIDEPGLPKGLFTVEWGVGGIFYHDDLVQNGAGYKLTKAESKDPRPAWERSATPQKKWLALTRPTDIDVDASGRLYITSWEGATFNYNGPYAGYVLEVKKKDAPKVEVPDLTNGDLNTLLKAIASPSAVLRLAAQRQILAGKYKLPAGNPVEAGSASGSNYTLSGPVEDGLLKIVADKSLTIGARVAALETFGQKYCRQERSVVNLAAFLKVPELREFVLEELGDENQRVGKGLALSSALTEGLSDANPRVRLAAMTSLRRLDKTETAPAVLPLVADADPIIAHVAFRTLRAFKAIDVCLNALDSADEKVKSGALKALYGIYDPKVVDGLIQRLSGAQGEERRGILNALCRLANEDAPYESPTVWWSTRPDTTGPVYQPISWSETDKISAALKKALDASNADDSKWLVQRMYQCKVAFPGLVELMLQKAGSDTPAKLTAIEGMVRNDKSMPPEAIKALQEIVSNDKEAPELRVRGLRIFTANSENGTVFPGAVEAFAPLAGHDLPDAKLTQVFEDFTRGGHNAKWVNEYNSLLHGNAIKGVVVAGATGTAQDTAREQRRQLAATVLVNLATGRVGRQNEREAAKKDVEKSFDKPETAAALLHAIARSGAKPLAELVKANLNNPNNAVAEAALFAYQKLGLKDTGVPQKLIGSMTYDEIFAGVQKGGDAKEGQQMFLKAGCIACHTINPDEPPKGPILSAVVKIYDRATLTESILKPSAKIAQGFESQWFKTKKGEQIEGFVTREGGDSVDVRNIAGQAVTLEKADIAERGKRDKSIMPEGLLNSFTITDLQNLLAWLESLRK</sequence>
<evidence type="ECO:0000313" key="8">
    <source>
        <dbReference type="Proteomes" id="UP000005824"/>
    </source>
</evidence>
<accession>B4D134</accession>
<evidence type="ECO:0000256" key="1">
    <source>
        <dbReference type="ARBA" id="ARBA00022617"/>
    </source>
</evidence>
<keyword evidence="2 4" id="KW-0479">Metal-binding</keyword>
<dbReference type="SUPFAM" id="SSF48371">
    <property type="entry name" value="ARM repeat"/>
    <property type="match status" value="1"/>
</dbReference>
<dbReference type="SUPFAM" id="SSF46626">
    <property type="entry name" value="Cytochrome c"/>
    <property type="match status" value="1"/>
</dbReference>
<dbReference type="InterPro" id="IPR013427">
    <property type="entry name" value="Haem-bd_dom_put"/>
</dbReference>
<feature type="domain" description="Cytochrome c" evidence="6">
    <location>
        <begin position="967"/>
        <end position="1102"/>
    </location>
</feature>
<dbReference type="GO" id="GO:0046872">
    <property type="term" value="F:metal ion binding"/>
    <property type="evidence" value="ECO:0007669"/>
    <property type="project" value="UniProtKB-KW"/>
</dbReference>
<evidence type="ECO:0000256" key="4">
    <source>
        <dbReference type="PROSITE-ProRule" id="PRU00433"/>
    </source>
</evidence>
<dbReference type="Pfam" id="PF00034">
    <property type="entry name" value="Cytochrom_C"/>
    <property type="match status" value="1"/>
</dbReference>
<evidence type="ECO:0000256" key="3">
    <source>
        <dbReference type="ARBA" id="ARBA00023004"/>
    </source>
</evidence>
<evidence type="ECO:0000256" key="5">
    <source>
        <dbReference type="SAM" id="SignalP"/>
    </source>
</evidence>
<dbReference type="Pfam" id="PF23500">
    <property type="entry name" value="DUF7133"/>
    <property type="match status" value="1"/>
</dbReference>
<dbReference type="Gene3D" id="1.25.10.10">
    <property type="entry name" value="Leucine-rich Repeat Variant"/>
    <property type="match status" value="1"/>
</dbReference>
<evidence type="ECO:0000259" key="6">
    <source>
        <dbReference type="PROSITE" id="PS51007"/>
    </source>
</evidence>
<dbReference type="InterPro" id="IPR036909">
    <property type="entry name" value="Cyt_c-like_dom_sf"/>
</dbReference>
<keyword evidence="5" id="KW-0732">Signal</keyword>
<dbReference type="GO" id="GO:0009055">
    <property type="term" value="F:electron transfer activity"/>
    <property type="evidence" value="ECO:0007669"/>
    <property type="project" value="InterPro"/>
</dbReference>
<keyword evidence="1 4" id="KW-0349">Heme</keyword>
<comment type="caution">
    <text evidence="7">The sequence shown here is derived from an EMBL/GenBank/DDBJ whole genome shotgun (WGS) entry which is preliminary data.</text>
</comment>
<dbReference type="Gene3D" id="1.10.760.10">
    <property type="entry name" value="Cytochrome c-like domain"/>
    <property type="match status" value="1"/>
</dbReference>
<dbReference type="GO" id="GO:0020037">
    <property type="term" value="F:heme binding"/>
    <property type="evidence" value="ECO:0007669"/>
    <property type="project" value="InterPro"/>
</dbReference>
<dbReference type="InterPro" id="IPR016024">
    <property type="entry name" value="ARM-type_fold"/>
</dbReference>
<dbReference type="InParanoid" id="B4D134"/>
<dbReference type="InterPro" id="IPR011989">
    <property type="entry name" value="ARM-like"/>
</dbReference>
<name>B4D134_9BACT</name>
<dbReference type="InterPro" id="IPR011042">
    <property type="entry name" value="6-blade_b-propeller_TolB-like"/>
</dbReference>